<dbReference type="InterPro" id="IPR006047">
    <property type="entry name" value="GH13_cat_dom"/>
</dbReference>
<dbReference type="InterPro" id="IPR037439">
    <property type="entry name" value="Branching_enzy"/>
</dbReference>
<evidence type="ECO:0000256" key="7">
    <source>
        <dbReference type="NCBIfam" id="TIGR01515"/>
    </source>
</evidence>
<dbReference type="Gene3D" id="3.20.20.80">
    <property type="entry name" value="Glycosidases"/>
    <property type="match status" value="1"/>
</dbReference>
<protein>
    <recommendedName>
        <fullName evidence="7">1,4-alpha-glucan branching enzyme</fullName>
        <ecNumber evidence="7">2.4.1.18</ecNumber>
    </recommendedName>
</protein>
<dbReference type="InterPro" id="IPR013783">
    <property type="entry name" value="Ig-like_fold"/>
</dbReference>
<keyword evidence="3" id="KW-0321">Glycogen metabolism</keyword>
<dbReference type="EMBL" id="CACRTR010000012">
    <property type="protein sequence ID" value="VYU53081.1"/>
    <property type="molecule type" value="Genomic_DNA"/>
</dbReference>
<evidence type="ECO:0000259" key="9">
    <source>
        <dbReference type="SMART" id="SM00642"/>
    </source>
</evidence>
<dbReference type="Pfam" id="PF02922">
    <property type="entry name" value="CBM_48"/>
    <property type="match status" value="1"/>
</dbReference>
<evidence type="ECO:0000313" key="10">
    <source>
        <dbReference type="EMBL" id="VYU53081.1"/>
    </source>
</evidence>
<keyword evidence="6" id="KW-0119">Carbohydrate metabolism</keyword>
<dbReference type="InterPro" id="IPR006407">
    <property type="entry name" value="GlgB"/>
</dbReference>
<sequence>MEMHDFYIGKAFDAYDYFGAHRFEKNGREGFVFRVYAPGAEAVTLIGEFNGWQDTPMEPFGTGGVYECFVENARAGMLYKYRIHQTDGRVLDRADPYGYAMELRPNSASVLVDLDYAFKDAAWLQKRAERPHYNEPMSIYEMHFGSWRRKAEEGPAGWYSYEALCGQLLDYVQKHGFTHVEFLPLTEYPADESWGYQVSGFYSATSRYGAPAELQYLIDTFHQAGIGVILDFVPVHFATNDYALTQFDGSALYEYPDADTGYSEWGSYNFNFYRGEVRSFLQSAAAFWIEKYHFDGLRMDAISNALYWQGDAARGANEGAVEFIQGMNEGLAERYPGVLRMAEDSTNFLKVTAPVKYGGLGFDYKWDMGWMNDTLNFMKIHPDDRKDHMGRLAFSMHYFYNELYMLPFSHDEVVHGKGTILDKMNGSYEEKFEQARLLYLYMFTHPGKKLNFMGNELGHFREWDEARELDWDLLKYPAHQEFFDYFSALNQFYKRCPALYENDYHSGCFSFVPVKTKGTAVLAYRRAAGGQELLTVLNFAAKPIEELVLELTDRVKIKKIFNTGNNSKRSAYELKTQKGSLITKPHHIEKVKKTKSADVKPGAEHSYPLKMALEGFEGIVFEIIK</sequence>
<dbReference type="PIRSF" id="PIRSF000463">
    <property type="entry name" value="GlgB"/>
    <property type="match status" value="1"/>
</dbReference>
<feature type="active site" description="Proton donor" evidence="8">
    <location>
        <position position="343"/>
    </location>
</feature>
<proteinExistence type="predicted"/>
<comment type="function">
    <text evidence="1">Catalyzes the formation of the alpha-1,6-glucosidic linkages in glycogen by scission of a 1,4-alpha-linked oligosaccharide from growing alpha-1,4-glucan chains and the subsequent attachment of the oligosaccharide to the alpha-1,6 position.</text>
</comment>
<dbReference type="InterPro" id="IPR014756">
    <property type="entry name" value="Ig_E-set"/>
</dbReference>
<organism evidence="10">
    <name type="scientific">Eubacterium limosum</name>
    <dbReference type="NCBI Taxonomy" id="1736"/>
    <lineage>
        <taxon>Bacteria</taxon>
        <taxon>Bacillati</taxon>
        <taxon>Bacillota</taxon>
        <taxon>Clostridia</taxon>
        <taxon>Eubacteriales</taxon>
        <taxon>Eubacteriaceae</taxon>
        <taxon>Eubacterium</taxon>
    </lineage>
</organism>
<dbReference type="InterPro" id="IPR044143">
    <property type="entry name" value="GlgB_N_E_set_prok"/>
</dbReference>
<dbReference type="GO" id="GO:0005829">
    <property type="term" value="C:cytosol"/>
    <property type="evidence" value="ECO:0007669"/>
    <property type="project" value="TreeGrafter"/>
</dbReference>
<name>A0A6N3FLZ5_EUBLI</name>
<dbReference type="CDD" id="cd02855">
    <property type="entry name" value="E_set_GBE_prok_N"/>
    <property type="match status" value="1"/>
</dbReference>
<keyword evidence="10" id="KW-0808">Transferase</keyword>
<dbReference type="GO" id="GO:0004553">
    <property type="term" value="F:hydrolase activity, hydrolyzing O-glycosyl compounds"/>
    <property type="evidence" value="ECO:0007669"/>
    <property type="project" value="InterPro"/>
</dbReference>
<evidence type="ECO:0000256" key="2">
    <source>
        <dbReference type="ARBA" id="ARBA00004964"/>
    </source>
</evidence>
<evidence type="ECO:0000256" key="5">
    <source>
        <dbReference type="ARBA" id="ARBA00023056"/>
    </source>
</evidence>
<dbReference type="SMART" id="SM00642">
    <property type="entry name" value="Aamy"/>
    <property type="match status" value="1"/>
</dbReference>
<feature type="domain" description="Glycosyl hydrolase family 13 catalytic" evidence="9">
    <location>
        <begin position="141"/>
        <end position="493"/>
    </location>
</feature>
<evidence type="ECO:0000256" key="4">
    <source>
        <dbReference type="ARBA" id="ARBA00022676"/>
    </source>
</evidence>
<feature type="active site" description="Nucleophile" evidence="8">
    <location>
        <position position="300"/>
    </location>
</feature>
<dbReference type="InterPro" id="IPR017853">
    <property type="entry name" value="GH"/>
</dbReference>
<keyword evidence="5" id="KW-0320">Glycogen biosynthesis</keyword>
<evidence type="ECO:0000256" key="8">
    <source>
        <dbReference type="PIRSR" id="PIRSR000463-1"/>
    </source>
</evidence>
<keyword evidence="4 10" id="KW-0328">Glycosyltransferase</keyword>
<evidence type="ECO:0000256" key="1">
    <source>
        <dbReference type="ARBA" id="ARBA00002953"/>
    </source>
</evidence>
<accession>A0A6N3FLZ5</accession>
<dbReference type="Gene3D" id="2.60.40.10">
    <property type="entry name" value="Immunoglobulins"/>
    <property type="match status" value="1"/>
</dbReference>
<dbReference type="SUPFAM" id="SSF51445">
    <property type="entry name" value="(Trans)glycosidases"/>
    <property type="match status" value="1"/>
</dbReference>
<dbReference type="CDD" id="cd11322">
    <property type="entry name" value="AmyAc_Glg_BE"/>
    <property type="match status" value="1"/>
</dbReference>
<comment type="pathway">
    <text evidence="2">Glycan biosynthesis; glycogen biosynthesis.</text>
</comment>
<dbReference type="Pfam" id="PF00128">
    <property type="entry name" value="Alpha-amylase"/>
    <property type="match status" value="1"/>
</dbReference>
<reference evidence="10" key="1">
    <citation type="submission" date="2019-11" db="EMBL/GenBank/DDBJ databases">
        <authorList>
            <person name="Feng L."/>
        </authorList>
    </citation>
    <scope>NUCLEOTIDE SEQUENCE</scope>
    <source>
        <strain evidence="10">ElimosumLFYP34</strain>
    </source>
</reference>
<dbReference type="UniPathway" id="UPA00164"/>
<dbReference type="InterPro" id="IPR004193">
    <property type="entry name" value="Glyco_hydro_13_N"/>
</dbReference>
<dbReference type="GO" id="GO:0003844">
    <property type="term" value="F:1,4-alpha-glucan branching enzyme activity"/>
    <property type="evidence" value="ECO:0007669"/>
    <property type="project" value="UniProtKB-UniRule"/>
</dbReference>
<evidence type="ECO:0000256" key="3">
    <source>
        <dbReference type="ARBA" id="ARBA00022600"/>
    </source>
</evidence>
<dbReference type="NCBIfam" id="TIGR01515">
    <property type="entry name" value="branching_enzym"/>
    <property type="match status" value="1"/>
</dbReference>
<evidence type="ECO:0000256" key="6">
    <source>
        <dbReference type="ARBA" id="ARBA00023277"/>
    </source>
</evidence>
<dbReference type="EC" id="2.4.1.18" evidence="7"/>
<gene>
    <name evidence="10" type="primary">glgB_2</name>
    <name evidence="10" type="ORF">ELLFYP34_00485</name>
</gene>
<dbReference type="SUPFAM" id="SSF81296">
    <property type="entry name" value="E set domains"/>
    <property type="match status" value="1"/>
</dbReference>
<dbReference type="GO" id="GO:0005978">
    <property type="term" value="P:glycogen biosynthetic process"/>
    <property type="evidence" value="ECO:0007669"/>
    <property type="project" value="UniProtKB-UniRule"/>
</dbReference>
<dbReference type="PANTHER" id="PTHR43651:SF3">
    <property type="entry name" value="1,4-ALPHA-GLUCAN-BRANCHING ENZYME"/>
    <property type="match status" value="1"/>
</dbReference>
<dbReference type="PANTHER" id="PTHR43651">
    <property type="entry name" value="1,4-ALPHA-GLUCAN-BRANCHING ENZYME"/>
    <property type="match status" value="1"/>
</dbReference>
<dbReference type="AlphaFoldDB" id="A0A6N3FLZ5"/>
<dbReference type="NCBIfam" id="NF008967">
    <property type="entry name" value="PRK12313.1"/>
    <property type="match status" value="1"/>
</dbReference>